<dbReference type="GO" id="GO:0004497">
    <property type="term" value="F:monooxygenase activity"/>
    <property type="evidence" value="ECO:0007669"/>
    <property type="project" value="UniProtKB-KW"/>
</dbReference>
<proteinExistence type="inferred from homology"/>
<keyword evidence="6 12" id="KW-0479">Metal-binding</keyword>
<dbReference type="PROSITE" id="PS00086">
    <property type="entry name" value="CYTOCHROME_P450"/>
    <property type="match status" value="1"/>
</dbReference>
<dbReference type="PRINTS" id="PR00463">
    <property type="entry name" value="EP450I"/>
</dbReference>
<dbReference type="Proteomes" id="UP000801428">
    <property type="component" value="Unassembled WGS sequence"/>
</dbReference>
<evidence type="ECO:0000256" key="10">
    <source>
        <dbReference type="ARBA" id="ARBA00023033"/>
    </source>
</evidence>
<evidence type="ECO:0000256" key="4">
    <source>
        <dbReference type="ARBA" id="ARBA00022617"/>
    </source>
</evidence>
<accession>A0A9P4T3Z8</accession>
<dbReference type="Gene3D" id="1.10.630.10">
    <property type="entry name" value="Cytochrome P450"/>
    <property type="match status" value="1"/>
</dbReference>
<evidence type="ECO:0008006" key="17">
    <source>
        <dbReference type="Google" id="ProtNLM"/>
    </source>
</evidence>
<dbReference type="PANTHER" id="PTHR24305:SF210">
    <property type="entry name" value="CYTOCHROME P450 MONOOXYGENASE ASQL-RELATED"/>
    <property type="match status" value="1"/>
</dbReference>
<evidence type="ECO:0000256" key="5">
    <source>
        <dbReference type="ARBA" id="ARBA00022692"/>
    </source>
</evidence>
<evidence type="ECO:0000256" key="13">
    <source>
        <dbReference type="RuleBase" id="RU000461"/>
    </source>
</evidence>
<evidence type="ECO:0000313" key="15">
    <source>
        <dbReference type="EMBL" id="KAF2994265.1"/>
    </source>
</evidence>
<feature type="transmembrane region" description="Helical" evidence="14">
    <location>
        <begin position="20"/>
        <end position="40"/>
    </location>
</feature>
<dbReference type="InterPro" id="IPR001128">
    <property type="entry name" value="Cyt_P450"/>
</dbReference>
<evidence type="ECO:0000256" key="7">
    <source>
        <dbReference type="ARBA" id="ARBA00022989"/>
    </source>
</evidence>
<evidence type="ECO:0000256" key="2">
    <source>
        <dbReference type="ARBA" id="ARBA00004167"/>
    </source>
</evidence>
<protein>
    <recommendedName>
        <fullName evidence="17">Cytochrome P450 monooxygenase-like protein</fullName>
    </recommendedName>
</protein>
<keyword evidence="16" id="KW-1185">Reference proteome</keyword>
<gene>
    <name evidence="15" type="ORF">E8E13_002216</name>
</gene>
<dbReference type="InterPro" id="IPR017972">
    <property type="entry name" value="Cyt_P450_CS"/>
</dbReference>
<dbReference type="GO" id="GO:0020037">
    <property type="term" value="F:heme binding"/>
    <property type="evidence" value="ECO:0007669"/>
    <property type="project" value="InterPro"/>
</dbReference>
<dbReference type="InterPro" id="IPR036396">
    <property type="entry name" value="Cyt_P450_sf"/>
</dbReference>
<dbReference type="FunFam" id="1.10.630.10:FF:000047">
    <property type="entry name" value="Cytochrome P450 monooxygenase"/>
    <property type="match status" value="1"/>
</dbReference>
<evidence type="ECO:0000256" key="3">
    <source>
        <dbReference type="ARBA" id="ARBA00010617"/>
    </source>
</evidence>
<evidence type="ECO:0000256" key="14">
    <source>
        <dbReference type="SAM" id="Phobius"/>
    </source>
</evidence>
<dbReference type="GO" id="GO:0016020">
    <property type="term" value="C:membrane"/>
    <property type="evidence" value="ECO:0007669"/>
    <property type="project" value="UniProtKB-SubCell"/>
</dbReference>
<evidence type="ECO:0000256" key="8">
    <source>
        <dbReference type="ARBA" id="ARBA00023002"/>
    </source>
</evidence>
<organism evidence="15 16">
    <name type="scientific">Curvularia kusanoi</name>
    <name type="common">Cochliobolus kusanoi</name>
    <dbReference type="NCBI Taxonomy" id="90978"/>
    <lineage>
        <taxon>Eukaryota</taxon>
        <taxon>Fungi</taxon>
        <taxon>Dikarya</taxon>
        <taxon>Ascomycota</taxon>
        <taxon>Pezizomycotina</taxon>
        <taxon>Dothideomycetes</taxon>
        <taxon>Pleosporomycetidae</taxon>
        <taxon>Pleosporales</taxon>
        <taxon>Pleosporineae</taxon>
        <taxon>Pleosporaceae</taxon>
        <taxon>Curvularia</taxon>
    </lineage>
</organism>
<dbReference type="GO" id="GO:0009403">
    <property type="term" value="P:toxin biosynthetic process"/>
    <property type="evidence" value="ECO:0007669"/>
    <property type="project" value="UniProtKB-ARBA"/>
</dbReference>
<evidence type="ECO:0000256" key="12">
    <source>
        <dbReference type="PIRSR" id="PIRSR602401-1"/>
    </source>
</evidence>
<dbReference type="EMBL" id="SWKU01000042">
    <property type="protein sequence ID" value="KAF2994265.1"/>
    <property type="molecule type" value="Genomic_DNA"/>
</dbReference>
<keyword evidence="5 14" id="KW-0812">Transmembrane</keyword>
<dbReference type="AlphaFoldDB" id="A0A9P4T3Z8"/>
<comment type="similarity">
    <text evidence="3 13">Belongs to the cytochrome P450 family.</text>
</comment>
<dbReference type="CDD" id="cd11058">
    <property type="entry name" value="CYP60B-like"/>
    <property type="match status" value="1"/>
</dbReference>
<keyword evidence="9 12" id="KW-0408">Iron</keyword>
<dbReference type="GO" id="GO:0016705">
    <property type="term" value="F:oxidoreductase activity, acting on paired donors, with incorporation or reduction of molecular oxygen"/>
    <property type="evidence" value="ECO:0007669"/>
    <property type="project" value="InterPro"/>
</dbReference>
<keyword evidence="10 13" id="KW-0503">Monooxygenase</keyword>
<evidence type="ECO:0000256" key="11">
    <source>
        <dbReference type="ARBA" id="ARBA00023136"/>
    </source>
</evidence>
<evidence type="ECO:0000256" key="1">
    <source>
        <dbReference type="ARBA" id="ARBA00001971"/>
    </source>
</evidence>
<comment type="subcellular location">
    <subcellularLocation>
        <location evidence="2">Membrane</location>
        <topology evidence="2">Single-pass membrane protein</topology>
    </subcellularLocation>
</comment>
<name>A0A9P4T3Z8_CURKU</name>
<dbReference type="Pfam" id="PF00067">
    <property type="entry name" value="p450"/>
    <property type="match status" value="1"/>
</dbReference>
<comment type="caution">
    <text evidence="15">The sequence shown here is derived from an EMBL/GenBank/DDBJ whole genome shotgun (WGS) entry which is preliminary data.</text>
</comment>
<dbReference type="PANTHER" id="PTHR24305">
    <property type="entry name" value="CYTOCHROME P450"/>
    <property type="match status" value="1"/>
</dbReference>
<dbReference type="SUPFAM" id="SSF48264">
    <property type="entry name" value="Cytochrome P450"/>
    <property type="match status" value="1"/>
</dbReference>
<sequence length="518" mass="58704">MLRLSAHNLDHSVPGLASAVAIVVSSVALYALGTIVYNLFFSPLRHIPGPWLAAASGIPYALHTRSGTIVQWMQELHAKYGEVVRVAPTELSFISGETAYPDIYGFRTGKHKNTGAFLKDKNWYPPSLNGASNIIPSNEADHSRFRRNLSHAFSGQALRAQEPLIMGYVELLIDRFLSHAEQGNEIDIMRWYNYATFDIIADLCFGEPLYCLRDSAAHQWVNLTFKSLKAVPTIAIRKQYILFRMLDRVRDFFSDTQVDLNARKEFFGKASERVSLRLEKETDRPDFFTFILKNQGKENRALSRAEMDTNAFIFLIAGSETTATTLSGATYLLLRNPAVYERLVTEIRSAFTSSKDINMEAVDKLPYLIAVFQEGLRYYPPVPTGFPRVVPGQGQILSGHYVPGGTSVYVSQHAANHSPRNYTDPDEFVPERWLEDERPAKYADDKREVTQPFSFGPRNCLGKNLAYAEMRLILAKVLWHFDIKLVHPEKEWMKGQKVFALWDKGSLDVKLIPVKREA</sequence>
<keyword evidence="4 12" id="KW-0349">Heme</keyword>
<feature type="binding site" description="axial binding residue" evidence="12">
    <location>
        <position position="460"/>
    </location>
    <ligand>
        <name>heme</name>
        <dbReference type="ChEBI" id="CHEBI:30413"/>
    </ligand>
    <ligandPart>
        <name>Fe</name>
        <dbReference type="ChEBI" id="CHEBI:18248"/>
    </ligandPart>
</feature>
<dbReference type="InterPro" id="IPR002401">
    <property type="entry name" value="Cyt_P450_E_grp-I"/>
</dbReference>
<evidence type="ECO:0000256" key="9">
    <source>
        <dbReference type="ARBA" id="ARBA00023004"/>
    </source>
</evidence>
<evidence type="ECO:0000256" key="6">
    <source>
        <dbReference type="ARBA" id="ARBA00022723"/>
    </source>
</evidence>
<keyword evidence="11 14" id="KW-0472">Membrane</keyword>
<comment type="cofactor">
    <cofactor evidence="1 12">
        <name>heme</name>
        <dbReference type="ChEBI" id="CHEBI:30413"/>
    </cofactor>
</comment>
<dbReference type="OrthoDB" id="1470350at2759"/>
<keyword evidence="8 13" id="KW-0560">Oxidoreductase</keyword>
<dbReference type="InterPro" id="IPR050121">
    <property type="entry name" value="Cytochrome_P450_monoxygenase"/>
</dbReference>
<reference evidence="15" key="1">
    <citation type="submission" date="2019-04" db="EMBL/GenBank/DDBJ databases">
        <title>Sequencing of skin fungus with MAO and IRED activity.</title>
        <authorList>
            <person name="Marsaioli A.J."/>
            <person name="Bonatto J.M.C."/>
            <person name="Reis Junior O."/>
        </authorList>
    </citation>
    <scope>NUCLEOTIDE SEQUENCE</scope>
    <source>
        <strain evidence="15">30M1</strain>
    </source>
</reference>
<evidence type="ECO:0000313" key="16">
    <source>
        <dbReference type="Proteomes" id="UP000801428"/>
    </source>
</evidence>
<dbReference type="PRINTS" id="PR00385">
    <property type="entry name" value="P450"/>
</dbReference>
<keyword evidence="7 14" id="KW-1133">Transmembrane helix</keyword>
<dbReference type="GO" id="GO:0005506">
    <property type="term" value="F:iron ion binding"/>
    <property type="evidence" value="ECO:0007669"/>
    <property type="project" value="InterPro"/>
</dbReference>